<evidence type="ECO:0000256" key="6">
    <source>
        <dbReference type="RuleBase" id="RU004057"/>
    </source>
</evidence>
<keyword evidence="3 8" id="KW-0812">Transmembrane</keyword>
<feature type="transmembrane region" description="Helical" evidence="8">
    <location>
        <begin position="116"/>
        <end position="136"/>
    </location>
</feature>
<feature type="coiled-coil region" evidence="7">
    <location>
        <begin position="560"/>
        <end position="594"/>
    </location>
</feature>
<keyword evidence="7" id="KW-0175">Coiled coil</keyword>
<dbReference type="InterPro" id="IPR052336">
    <property type="entry name" value="MlaD_Phospholipid_Transporter"/>
</dbReference>
<protein>
    <submittedName>
        <fullName evidence="10">MotA/TolQ/ExbB proton channel family protein</fullName>
    </submittedName>
</protein>
<reference evidence="11" key="1">
    <citation type="submission" date="2016-10" db="EMBL/GenBank/DDBJ databases">
        <authorList>
            <person name="Varghese N."/>
            <person name="Submissions S."/>
        </authorList>
    </citation>
    <scope>NUCLEOTIDE SEQUENCE [LARGE SCALE GENOMIC DNA]</scope>
    <source>
        <strain evidence="11">S9</strain>
    </source>
</reference>
<keyword evidence="6" id="KW-0653">Protein transport</keyword>
<evidence type="ECO:0000313" key="10">
    <source>
        <dbReference type="EMBL" id="SES11335.1"/>
    </source>
</evidence>
<evidence type="ECO:0000256" key="4">
    <source>
        <dbReference type="ARBA" id="ARBA00022989"/>
    </source>
</evidence>
<dbReference type="OrthoDB" id="2809136at2"/>
<dbReference type="STRING" id="1601833.SAMN05518684_10885"/>
<dbReference type="SUPFAM" id="SSF58113">
    <property type="entry name" value="Apolipoprotein A-I"/>
    <property type="match status" value="1"/>
</dbReference>
<proteinExistence type="inferred from homology"/>
<evidence type="ECO:0000256" key="8">
    <source>
        <dbReference type="SAM" id="Phobius"/>
    </source>
</evidence>
<evidence type="ECO:0000256" key="2">
    <source>
        <dbReference type="ARBA" id="ARBA00022475"/>
    </source>
</evidence>
<evidence type="ECO:0000313" key="11">
    <source>
        <dbReference type="Proteomes" id="UP000198571"/>
    </source>
</evidence>
<dbReference type="InterPro" id="IPR002898">
    <property type="entry name" value="MotA_ExbB_proton_chnl"/>
</dbReference>
<keyword evidence="5 8" id="KW-0472">Membrane</keyword>
<dbReference type="Gene3D" id="1.10.287.1490">
    <property type="match status" value="1"/>
</dbReference>
<feature type="transmembrane region" description="Helical" evidence="8">
    <location>
        <begin position="26"/>
        <end position="46"/>
    </location>
</feature>
<feature type="domain" description="MotA/TolQ/ExbB proton channel" evidence="9">
    <location>
        <begin position="107"/>
        <end position="176"/>
    </location>
</feature>
<dbReference type="RefSeq" id="WP_093051909.1">
    <property type="nucleotide sequence ID" value="NZ_FOGT01000008.1"/>
</dbReference>
<comment type="similarity">
    <text evidence="6">Belongs to the exbB/tolQ family.</text>
</comment>
<dbReference type="GO" id="GO:0015031">
    <property type="term" value="P:protein transport"/>
    <property type="evidence" value="ECO:0007669"/>
    <property type="project" value="UniProtKB-KW"/>
</dbReference>
<feature type="transmembrane region" description="Helical" evidence="8">
    <location>
        <begin position="156"/>
        <end position="178"/>
    </location>
</feature>
<dbReference type="EMBL" id="FOGT01000008">
    <property type="protein sequence ID" value="SES11335.1"/>
    <property type="molecule type" value="Genomic_DNA"/>
</dbReference>
<gene>
    <name evidence="10" type="ORF">SAMN05518684_10885</name>
</gene>
<keyword evidence="6" id="KW-0813">Transport</keyword>
<evidence type="ECO:0000256" key="1">
    <source>
        <dbReference type="ARBA" id="ARBA00004651"/>
    </source>
</evidence>
<dbReference type="Pfam" id="PF01618">
    <property type="entry name" value="MotA_ExbB"/>
    <property type="match status" value="1"/>
</dbReference>
<dbReference type="PANTHER" id="PTHR33371:SF4">
    <property type="entry name" value="INTERMEMBRANE PHOSPHOLIPID TRANSPORT SYSTEM BINDING PROTEIN MLAD"/>
    <property type="match status" value="1"/>
</dbReference>
<comment type="subcellular location">
    <subcellularLocation>
        <location evidence="1">Cell membrane</location>
        <topology evidence="1">Multi-pass membrane protein</topology>
    </subcellularLocation>
    <subcellularLocation>
        <location evidence="6">Membrane</location>
        <topology evidence="6">Multi-pass membrane protein</topology>
    </subcellularLocation>
</comment>
<dbReference type="Gene3D" id="1.10.287.950">
    <property type="entry name" value="Methyl-accepting chemotaxis protein"/>
    <property type="match status" value="1"/>
</dbReference>
<keyword evidence="11" id="KW-1185">Reference proteome</keyword>
<dbReference type="PANTHER" id="PTHR33371">
    <property type="entry name" value="INTERMEMBRANE PHOSPHOLIPID TRANSPORT SYSTEM BINDING PROTEIN MLAD-RELATED"/>
    <property type="match status" value="1"/>
</dbReference>
<evidence type="ECO:0000256" key="5">
    <source>
        <dbReference type="ARBA" id="ARBA00023136"/>
    </source>
</evidence>
<evidence type="ECO:0000256" key="7">
    <source>
        <dbReference type="SAM" id="Coils"/>
    </source>
</evidence>
<accession>A0A1H9UPE1</accession>
<dbReference type="GO" id="GO:0005886">
    <property type="term" value="C:plasma membrane"/>
    <property type="evidence" value="ECO:0007669"/>
    <property type="project" value="UniProtKB-SubCell"/>
</dbReference>
<dbReference type="Proteomes" id="UP000198571">
    <property type="component" value="Unassembled WGS sequence"/>
</dbReference>
<evidence type="ECO:0000259" key="9">
    <source>
        <dbReference type="Pfam" id="PF01618"/>
    </source>
</evidence>
<evidence type="ECO:0000256" key="3">
    <source>
        <dbReference type="ARBA" id="ARBA00022692"/>
    </source>
</evidence>
<sequence length="608" mass="69643">MVEAVLKLFTSEQQAQAILSNQVIEFIFMVLFVSFAIACLVHLTLFSRLKRIRHFLHMSDSLDIDPLRTFKLEFDKKQQEEPVKVDTFVEQKFSSWRVFNVPVVSLIKMIQMTVSMFILIGVLGTFIGLTMSLGSIDSTGDQLVENVAAVLAGIDVAFYTSITGMGFSLIMTILLRVANTEYLLTDIMLKTESHLEENEQDPMSRLIEVSETINSSIVELRETNQQSLQNIEKAFHGFQEYTVGLQKSAEDLAKFNKGLSENLKEFTVLFKNIKKVTDGFGTAVTKLNNNFDQLFAYFSKMDKRNERMSQAFQYTYQQIEKLSTSQIKALNHFEESVEDWKTFISTMADRQEAAHGSFERMNAQSGELVTLMKENNTQFKGIFGTDVSSKLSGIQTSLRELTRDFDKLGNAIGHLPEALETINTTQAEYKHLLTDRFDDLKQFNQEFNQHIKAHARDSAEFEKQLHEASSTFEDIGSKNNQMIREINRTVSQMTDQFMQRENQLEASVEVLKETLSRYVSSLEGTLGDRLDKVSRNIGDYVMDMNGAIKKEFKQISDISEESQQRNIRVMQQAIQDLQQEFQTLNRLLHSFSQEPARQPQRIRVGTND</sequence>
<organism evidence="10 11">
    <name type="scientific">Salipaludibacillus aurantiacus</name>
    <dbReference type="NCBI Taxonomy" id="1601833"/>
    <lineage>
        <taxon>Bacteria</taxon>
        <taxon>Bacillati</taxon>
        <taxon>Bacillota</taxon>
        <taxon>Bacilli</taxon>
        <taxon>Bacillales</taxon>
        <taxon>Bacillaceae</taxon>
    </lineage>
</organism>
<keyword evidence="2" id="KW-1003">Cell membrane</keyword>
<name>A0A1H9UPE1_9BACI</name>
<keyword evidence="4 8" id="KW-1133">Transmembrane helix</keyword>
<dbReference type="AlphaFoldDB" id="A0A1H9UPE1"/>